<dbReference type="GO" id="GO:0008757">
    <property type="term" value="F:S-adenosylmethionine-dependent methyltransferase activity"/>
    <property type="evidence" value="ECO:0007669"/>
    <property type="project" value="InterPro"/>
</dbReference>
<dbReference type="PANTHER" id="PTHR44068">
    <property type="entry name" value="ZGC:194242"/>
    <property type="match status" value="1"/>
</dbReference>
<protein>
    <submittedName>
        <fullName evidence="3">SAM-dependent methyltransferase</fullName>
    </submittedName>
</protein>
<evidence type="ECO:0000313" key="3">
    <source>
        <dbReference type="EMBL" id="OLF09744.1"/>
    </source>
</evidence>
<dbReference type="InterPro" id="IPR013216">
    <property type="entry name" value="Methyltransf_11"/>
</dbReference>
<sequence length="295" mass="32416">MTVTSDPGVEGFVPPTPEGIGTNYDQFAALHGLIASDVSLHIGMWTLPGEREPAATLLDLSNRSQERADDYHFETLGLKATDHLLDIGTRSGGTAIRLAQHSGGRSTGVDVSRSQLAKAAESAEAAGVSDRVTFQYGNAMELEFPDETFDAAVALEVFPHLYDRQKGYNEAFRVLKPGSYFLVSEFILRNGKPSDEELDAFLQTWQIMPPTTAAKTLERAAAAGFDLVKVEDMSQNVAFSGEGMAFLYNDRRDEIVKTYGPEAGEHMDHIMPLIRSFFSNHLGSNLFLLRKPRKV</sequence>
<proteinExistence type="predicted"/>
<dbReference type="AlphaFoldDB" id="A0A7Z1AXX3"/>
<organism evidence="3 4">
    <name type="scientific">Actinophytocola xinjiangensis</name>
    <dbReference type="NCBI Taxonomy" id="485602"/>
    <lineage>
        <taxon>Bacteria</taxon>
        <taxon>Bacillati</taxon>
        <taxon>Actinomycetota</taxon>
        <taxon>Actinomycetes</taxon>
        <taxon>Pseudonocardiales</taxon>
        <taxon>Pseudonocardiaceae</taxon>
    </lineage>
</organism>
<keyword evidence="1 3" id="KW-0808">Transferase</keyword>
<gene>
    <name evidence="3" type="ORF">BLA60_18355</name>
</gene>
<dbReference type="Pfam" id="PF08241">
    <property type="entry name" value="Methyltransf_11"/>
    <property type="match status" value="1"/>
</dbReference>
<dbReference type="Gene3D" id="3.40.50.150">
    <property type="entry name" value="Vaccinia Virus protein VP39"/>
    <property type="match status" value="1"/>
</dbReference>
<evidence type="ECO:0000256" key="1">
    <source>
        <dbReference type="ARBA" id="ARBA00022679"/>
    </source>
</evidence>
<keyword evidence="3" id="KW-0489">Methyltransferase</keyword>
<dbReference type="Proteomes" id="UP000185696">
    <property type="component" value="Unassembled WGS sequence"/>
</dbReference>
<accession>A0A7Z1AXX3</accession>
<dbReference type="InterPro" id="IPR050447">
    <property type="entry name" value="Erg6_SMT_methyltransf"/>
</dbReference>
<dbReference type="GO" id="GO:0032259">
    <property type="term" value="P:methylation"/>
    <property type="evidence" value="ECO:0007669"/>
    <property type="project" value="UniProtKB-KW"/>
</dbReference>
<keyword evidence="4" id="KW-1185">Reference proteome</keyword>
<evidence type="ECO:0000313" key="4">
    <source>
        <dbReference type="Proteomes" id="UP000185696"/>
    </source>
</evidence>
<dbReference type="InterPro" id="IPR029063">
    <property type="entry name" value="SAM-dependent_MTases_sf"/>
</dbReference>
<dbReference type="EMBL" id="MSIF01000008">
    <property type="protein sequence ID" value="OLF09744.1"/>
    <property type="molecule type" value="Genomic_DNA"/>
</dbReference>
<dbReference type="CDD" id="cd02440">
    <property type="entry name" value="AdoMet_MTases"/>
    <property type="match status" value="1"/>
</dbReference>
<comment type="caution">
    <text evidence="3">The sequence shown here is derived from an EMBL/GenBank/DDBJ whole genome shotgun (WGS) entry which is preliminary data.</text>
</comment>
<reference evidence="3 4" key="1">
    <citation type="submission" date="2016-12" db="EMBL/GenBank/DDBJ databases">
        <title>The draft genome sequence of Actinophytocola xinjiangensis.</title>
        <authorList>
            <person name="Wang W."/>
            <person name="Yuan L."/>
        </authorList>
    </citation>
    <scope>NUCLEOTIDE SEQUENCE [LARGE SCALE GENOMIC DNA]</scope>
    <source>
        <strain evidence="3 4">CGMCC 4.4663</strain>
    </source>
</reference>
<dbReference type="SUPFAM" id="SSF53335">
    <property type="entry name" value="S-adenosyl-L-methionine-dependent methyltransferases"/>
    <property type="match status" value="1"/>
</dbReference>
<name>A0A7Z1AXX3_9PSEU</name>
<dbReference type="PANTHER" id="PTHR44068:SF11">
    <property type="entry name" value="GERANYL DIPHOSPHATE 2-C-METHYLTRANSFERASE"/>
    <property type="match status" value="1"/>
</dbReference>
<feature type="domain" description="Methyltransferase type 11" evidence="2">
    <location>
        <begin position="85"/>
        <end position="182"/>
    </location>
</feature>
<evidence type="ECO:0000259" key="2">
    <source>
        <dbReference type="Pfam" id="PF08241"/>
    </source>
</evidence>